<dbReference type="PANTHER" id="PTHR42878">
    <property type="entry name" value="TWO-COMPONENT HISTIDINE KINASE"/>
    <property type="match status" value="1"/>
</dbReference>
<dbReference type="Gene3D" id="3.30.565.10">
    <property type="entry name" value="Histidine kinase-like ATPase, C-terminal domain"/>
    <property type="match status" value="1"/>
</dbReference>
<keyword evidence="10" id="KW-0812">Transmembrane</keyword>
<dbReference type="InterPro" id="IPR036097">
    <property type="entry name" value="HisK_dim/P_sf"/>
</dbReference>
<evidence type="ECO:0000256" key="6">
    <source>
        <dbReference type="ARBA" id="ARBA00022741"/>
    </source>
</evidence>
<comment type="caution">
    <text evidence="12">The sequence shown here is derived from an EMBL/GenBank/DDBJ whole genome shotgun (WGS) entry which is preliminary data.</text>
</comment>
<protein>
    <recommendedName>
        <fullName evidence="3">histidine kinase</fullName>
        <ecNumber evidence="3">2.7.13.3</ecNumber>
    </recommendedName>
</protein>
<dbReference type="InterPro" id="IPR005467">
    <property type="entry name" value="His_kinase_dom"/>
</dbReference>
<keyword evidence="8" id="KW-0067">ATP-binding</keyword>
<keyword evidence="6" id="KW-0547">Nucleotide-binding</keyword>
<sequence length="748" mass="82757">MYDKVVSYTHVRQPDHDIVMIVIDDKSLARIGFWPWRRSLHARLLERLHRARAVGFDILFSDADWAHPQDDDALSGAIRRNGKVVLAYFLSGTAMQRPVRPVSGLSTATRHLGFINIVPDPDGTVRRIRLFSPNDPSYKHLALAMLEAGGQTAAVDRLRAHRTEPPLLIPFVGAPLRFPMIPYSEVLAGDVPADYFANKYVLIGAWGTGMGDSFPTPVSADTIDNMAGVEVLANVLQSAREGNWIRHPGQTMQSLISLAPVLLLLVAVRRLSPRRVLLATGIALVVVLSGTLLTLYLGNYWISPVAAMMGIALTYPIWSWRTQEIALSQMSREMGELNREYPLLGAEVAATDPAGKDRLSLNERVMQLRFGLNRVRSLRRFISDSFNAIADPAVVFDAHHQLTLWSASATRYMTSLNAPPLTDGLHIQAFLETIIADPVVCRELVAAIDHPEQAQDGHTPQSGVGAWAVHTDKGYEVRDCAGRDLLLKSMSTHTATGRHSGFILNLIDISALRQAERRRDDTLRFISHDMRAPQASILALIDLQQHPAQALPAGELLQQVKQLSTRTIRLVDDFVQFTRAEQSGMDFVPLNLSDLLQDAVNEFWAASRARHITIVNEDGPVCAFVRGDQSLLTRCFGNLLDNALKYSPDHTTVTCTIVSAGDFWEVTIRDQGRGISEHDQKALFTRFSRVSPGEADDPGGLGLGLLFVKTVVTRHHGDIRVRSAPAWGSDFIVRLPKDEPEESDEPSL</sequence>
<dbReference type="HOGENOM" id="CLU_016084_0_0_4"/>
<dbReference type="FunFam" id="3.30.565.10:FF:000006">
    <property type="entry name" value="Sensor histidine kinase WalK"/>
    <property type="match status" value="1"/>
</dbReference>
<dbReference type="Pfam" id="PF02518">
    <property type="entry name" value="HATPase_c"/>
    <property type="match status" value="1"/>
</dbReference>
<dbReference type="EC" id="2.7.13.3" evidence="3"/>
<dbReference type="InterPro" id="IPR007890">
    <property type="entry name" value="CHASE2"/>
</dbReference>
<keyword evidence="9" id="KW-0902">Two-component regulatory system</keyword>
<evidence type="ECO:0000313" key="12">
    <source>
        <dbReference type="EMBL" id="ETF03533.1"/>
    </source>
</evidence>
<dbReference type="GO" id="GO:0005886">
    <property type="term" value="C:plasma membrane"/>
    <property type="evidence" value="ECO:0007669"/>
    <property type="project" value="UniProtKB-SubCell"/>
</dbReference>
<gene>
    <name evidence="12" type="ORF">W822_05915</name>
</gene>
<feature type="domain" description="Histidine kinase" evidence="11">
    <location>
        <begin position="525"/>
        <end position="739"/>
    </location>
</feature>
<keyword evidence="13" id="KW-1185">Reference proteome</keyword>
<name>V8QW31_9BURK</name>
<organism evidence="12 13">
    <name type="scientific">Advenella kashmirensis W13003</name>
    <dbReference type="NCBI Taxonomy" id="1424334"/>
    <lineage>
        <taxon>Bacteria</taxon>
        <taxon>Pseudomonadati</taxon>
        <taxon>Pseudomonadota</taxon>
        <taxon>Betaproteobacteria</taxon>
        <taxon>Burkholderiales</taxon>
        <taxon>Alcaligenaceae</taxon>
    </lineage>
</organism>
<keyword evidence="10" id="KW-0472">Membrane</keyword>
<feature type="transmembrane region" description="Helical" evidence="10">
    <location>
        <begin position="276"/>
        <end position="295"/>
    </location>
</feature>
<dbReference type="PATRIC" id="fig|1424334.3.peg.1180"/>
<dbReference type="GO" id="GO:0005524">
    <property type="term" value="F:ATP binding"/>
    <property type="evidence" value="ECO:0007669"/>
    <property type="project" value="UniProtKB-KW"/>
</dbReference>
<dbReference type="InterPro" id="IPR036890">
    <property type="entry name" value="HATPase_C_sf"/>
</dbReference>
<evidence type="ECO:0000256" key="4">
    <source>
        <dbReference type="ARBA" id="ARBA00022553"/>
    </source>
</evidence>
<dbReference type="SUPFAM" id="SSF47384">
    <property type="entry name" value="Homodimeric domain of signal transducing histidine kinase"/>
    <property type="match status" value="1"/>
</dbReference>
<dbReference type="CDD" id="cd00082">
    <property type="entry name" value="HisKA"/>
    <property type="match status" value="1"/>
</dbReference>
<dbReference type="PROSITE" id="PS50109">
    <property type="entry name" value="HIS_KIN"/>
    <property type="match status" value="1"/>
</dbReference>
<keyword evidence="10" id="KW-1133">Transmembrane helix</keyword>
<dbReference type="SMART" id="SM00387">
    <property type="entry name" value="HATPase_c"/>
    <property type="match status" value="1"/>
</dbReference>
<dbReference type="eggNOG" id="COG4252">
    <property type="taxonomic scope" value="Bacteria"/>
</dbReference>
<evidence type="ECO:0000256" key="3">
    <source>
        <dbReference type="ARBA" id="ARBA00012438"/>
    </source>
</evidence>
<dbReference type="InterPro" id="IPR003661">
    <property type="entry name" value="HisK_dim/P_dom"/>
</dbReference>
<evidence type="ECO:0000313" key="13">
    <source>
        <dbReference type="Proteomes" id="UP000018733"/>
    </source>
</evidence>
<dbReference type="GO" id="GO:0030295">
    <property type="term" value="F:protein kinase activator activity"/>
    <property type="evidence" value="ECO:0007669"/>
    <property type="project" value="TreeGrafter"/>
</dbReference>
<dbReference type="PRINTS" id="PR00344">
    <property type="entry name" value="BCTRLSENSOR"/>
</dbReference>
<dbReference type="GO" id="GO:0000156">
    <property type="term" value="F:phosphorelay response regulator activity"/>
    <property type="evidence" value="ECO:0007669"/>
    <property type="project" value="TreeGrafter"/>
</dbReference>
<dbReference type="Pfam" id="PF05226">
    <property type="entry name" value="CHASE2"/>
    <property type="match status" value="1"/>
</dbReference>
<evidence type="ECO:0000259" key="11">
    <source>
        <dbReference type="PROSITE" id="PS50109"/>
    </source>
</evidence>
<dbReference type="SMART" id="SM01080">
    <property type="entry name" value="CHASE2"/>
    <property type="match status" value="1"/>
</dbReference>
<dbReference type="GO" id="GO:0007234">
    <property type="term" value="P:osmosensory signaling via phosphorelay pathway"/>
    <property type="evidence" value="ECO:0007669"/>
    <property type="project" value="TreeGrafter"/>
</dbReference>
<evidence type="ECO:0000256" key="7">
    <source>
        <dbReference type="ARBA" id="ARBA00022777"/>
    </source>
</evidence>
<dbReference type="InterPro" id="IPR003594">
    <property type="entry name" value="HATPase_dom"/>
</dbReference>
<dbReference type="PIRSF" id="PIRSF037347">
    <property type="entry name" value="STHK_CHASE2_PAS_prd"/>
    <property type="match status" value="1"/>
</dbReference>
<dbReference type="GO" id="GO:0000155">
    <property type="term" value="F:phosphorelay sensor kinase activity"/>
    <property type="evidence" value="ECO:0007669"/>
    <property type="project" value="InterPro"/>
</dbReference>
<accession>V8QW31</accession>
<evidence type="ECO:0000256" key="8">
    <source>
        <dbReference type="ARBA" id="ARBA00022840"/>
    </source>
</evidence>
<dbReference type="AlphaFoldDB" id="V8QW31"/>
<dbReference type="SUPFAM" id="SSF55874">
    <property type="entry name" value="ATPase domain of HSP90 chaperone/DNA topoisomerase II/histidine kinase"/>
    <property type="match status" value="1"/>
</dbReference>
<dbReference type="EMBL" id="AYXT01000008">
    <property type="protein sequence ID" value="ETF03533.1"/>
    <property type="molecule type" value="Genomic_DNA"/>
</dbReference>
<dbReference type="STRING" id="1424334.W822_05915"/>
<dbReference type="InterPro" id="IPR017181">
    <property type="entry name" value="Sig_transdc_His_kin_CHASE2"/>
</dbReference>
<reference evidence="12 13" key="1">
    <citation type="journal article" date="2014" name="Genome Announc.">
        <title>Draft Genome Sequence of Advenella kashmirensis Strain W13003, a Polycyclic Aromatic Hydrocarbon-Degrading Bacterium.</title>
        <authorList>
            <person name="Wang X."/>
            <person name="Jin D."/>
            <person name="Zhou L."/>
            <person name="Wu L."/>
            <person name="An W."/>
            <person name="Zhao L."/>
        </authorList>
    </citation>
    <scope>NUCLEOTIDE SEQUENCE [LARGE SCALE GENOMIC DNA]</scope>
    <source>
        <strain evidence="12 13">W13003</strain>
    </source>
</reference>
<evidence type="ECO:0000256" key="9">
    <source>
        <dbReference type="ARBA" id="ARBA00023012"/>
    </source>
</evidence>
<dbReference type="InterPro" id="IPR050351">
    <property type="entry name" value="BphY/WalK/GraS-like"/>
</dbReference>
<keyword evidence="7 12" id="KW-0418">Kinase</keyword>
<dbReference type="eggNOG" id="COG5002">
    <property type="taxonomic scope" value="Bacteria"/>
</dbReference>
<keyword evidence="5" id="KW-0808">Transferase</keyword>
<evidence type="ECO:0000256" key="2">
    <source>
        <dbReference type="ARBA" id="ARBA00004429"/>
    </source>
</evidence>
<keyword evidence="4" id="KW-0597">Phosphoprotein</keyword>
<dbReference type="InterPro" id="IPR004358">
    <property type="entry name" value="Sig_transdc_His_kin-like_C"/>
</dbReference>
<dbReference type="PANTHER" id="PTHR42878:SF7">
    <property type="entry name" value="SENSOR HISTIDINE KINASE GLRK"/>
    <property type="match status" value="1"/>
</dbReference>
<comment type="catalytic activity">
    <reaction evidence="1">
        <text>ATP + protein L-histidine = ADP + protein N-phospho-L-histidine.</text>
        <dbReference type="EC" id="2.7.13.3"/>
    </reaction>
</comment>
<dbReference type="Gene3D" id="1.10.287.130">
    <property type="match status" value="1"/>
</dbReference>
<evidence type="ECO:0000256" key="5">
    <source>
        <dbReference type="ARBA" id="ARBA00022679"/>
    </source>
</evidence>
<evidence type="ECO:0000256" key="1">
    <source>
        <dbReference type="ARBA" id="ARBA00000085"/>
    </source>
</evidence>
<evidence type="ECO:0000256" key="10">
    <source>
        <dbReference type="SAM" id="Phobius"/>
    </source>
</evidence>
<dbReference type="Proteomes" id="UP000018733">
    <property type="component" value="Unassembled WGS sequence"/>
</dbReference>
<proteinExistence type="predicted"/>
<comment type="subcellular location">
    <subcellularLocation>
        <location evidence="2">Cell inner membrane</location>
        <topology evidence="2">Multi-pass membrane protein</topology>
    </subcellularLocation>
</comment>